<dbReference type="Pfam" id="PF19602">
    <property type="entry name" value="DUF6107"/>
    <property type="match status" value="1"/>
</dbReference>
<feature type="transmembrane region" description="Helical" evidence="1">
    <location>
        <begin position="6"/>
        <end position="30"/>
    </location>
</feature>
<dbReference type="Proteomes" id="UP000245396">
    <property type="component" value="Unassembled WGS sequence"/>
</dbReference>
<proteinExistence type="predicted"/>
<keyword evidence="1" id="KW-0472">Membrane</keyword>
<dbReference type="OrthoDB" id="7906947at2"/>
<feature type="transmembrane region" description="Helical" evidence="1">
    <location>
        <begin position="37"/>
        <end position="55"/>
    </location>
</feature>
<dbReference type="InterPro" id="IPR046089">
    <property type="entry name" value="DUF6107"/>
</dbReference>
<evidence type="ECO:0000313" key="2">
    <source>
        <dbReference type="EMBL" id="PWJ85331.1"/>
    </source>
</evidence>
<gene>
    <name evidence="2" type="ORF">C7441_103187</name>
</gene>
<evidence type="ECO:0000313" key="3">
    <source>
        <dbReference type="Proteomes" id="UP000245396"/>
    </source>
</evidence>
<keyword evidence="1" id="KW-0812">Transmembrane</keyword>
<keyword evidence="3" id="KW-1185">Reference proteome</keyword>
<reference evidence="2 3" key="1">
    <citation type="submission" date="2018-05" db="EMBL/GenBank/DDBJ databases">
        <title>Genomic Encyclopedia of Type Strains, Phase IV (KMG-IV): sequencing the most valuable type-strain genomes for metagenomic binning, comparative biology and taxonomic classification.</title>
        <authorList>
            <person name="Goeker M."/>
        </authorList>
    </citation>
    <scope>NUCLEOTIDE SEQUENCE [LARGE SCALE GENOMIC DNA]</scope>
    <source>
        <strain evidence="2 3">DSM 6986</strain>
    </source>
</reference>
<keyword evidence="1" id="KW-1133">Transmembrane helix</keyword>
<dbReference type="STRING" id="1192868.GCA_000304395_02596"/>
<comment type="caution">
    <text evidence="2">The sequence shown here is derived from an EMBL/GenBank/DDBJ whole genome shotgun (WGS) entry which is preliminary data.</text>
</comment>
<feature type="transmembrane region" description="Helical" evidence="1">
    <location>
        <begin position="75"/>
        <end position="97"/>
    </location>
</feature>
<organism evidence="2 3">
    <name type="scientific">Pseudaminobacter salicylatoxidans</name>
    <dbReference type="NCBI Taxonomy" id="93369"/>
    <lineage>
        <taxon>Bacteria</taxon>
        <taxon>Pseudomonadati</taxon>
        <taxon>Pseudomonadota</taxon>
        <taxon>Alphaproteobacteria</taxon>
        <taxon>Hyphomicrobiales</taxon>
        <taxon>Phyllobacteriaceae</taxon>
        <taxon>Pseudaminobacter</taxon>
    </lineage>
</organism>
<dbReference type="EMBL" id="QGGG01000003">
    <property type="protein sequence ID" value="PWJ85331.1"/>
    <property type="molecule type" value="Genomic_DNA"/>
</dbReference>
<dbReference type="RefSeq" id="WP_019172169.1">
    <property type="nucleotide sequence ID" value="NZ_QGGG01000003.1"/>
</dbReference>
<accession>A0A316C6J2</accession>
<name>A0A316C6J2_PSESE</name>
<sequence>MTDMSQASWIWLAKGAGAVAGSAISLAYILPHGRHEAAARFAVGVVCGLVFGGTAGLKISTELGIQDLIGPGEMVLMGSAVASLCAWWALGFAMRAFQGNGLGRILQKKTERENADGR</sequence>
<protein>
    <submittedName>
        <fullName evidence="2">Uncharacterized protein</fullName>
    </submittedName>
</protein>
<evidence type="ECO:0000256" key="1">
    <source>
        <dbReference type="SAM" id="Phobius"/>
    </source>
</evidence>
<dbReference type="AlphaFoldDB" id="A0A316C6J2"/>